<feature type="coiled-coil region" evidence="1">
    <location>
        <begin position="370"/>
        <end position="442"/>
    </location>
</feature>
<gene>
    <name evidence="2" type="ORF">UFOVP693_8</name>
</gene>
<evidence type="ECO:0000313" key="2">
    <source>
        <dbReference type="EMBL" id="CAB4157156.1"/>
    </source>
</evidence>
<evidence type="ECO:0000256" key="1">
    <source>
        <dbReference type="SAM" id="Coils"/>
    </source>
</evidence>
<organism evidence="2">
    <name type="scientific">uncultured Caudovirales phage</name>
    <dbReference type="NCBI Taxonomy" id="2100421"/>
    <lineage>
        <taxon>Viruses</taxon>
        <taxon>Duplodnaviria</taxon>
        <taxon>Heunggongvirae</taxon>
        <taxon>Uroviricota</taxon>
        <taxon>Caudoviricetes</taxon>
        <taxon>Peduoviridae</taxon>
        <taxon>Maltschvirus</taxon>
        <taxon>Maltschvirus maltsch</taxon>
    </lineage>
</organism>
<sequence>MAEDNVDIEVTGFTSLKAQIREATLEFQKLQSSGTATAAEIDRAAARVGALKDEFADATETAKSLGTAAGKFGAVTKALSGVAGGFTAIQGAIGLAGGDAKEFEKTMQKVQSAMALSTGLSQLSELGDSFGNLKKVAVNAFSSIKAAMASTGILLLVTAVGYLVTHMEELGLATKTDAERADDLAKSNEKLKTSIDLNNQSIDAETTLLKAQGVELKKINDMKIKGLEIANQQLAAKNQELTLEMANLSHLSDLNYEMTKEEQEAYDKLEEQRKQNEINITKNNAAILGLKEEVITEEKKKNDKAAADATKAEQDRQALADKALAKKVKALESQKALDLADIEGRRLVAVEAAKTEEEKATVENSFAIEKANREAKFESDREELRKKEEKDAVALAAALKNIDNQKVDANAKLNHDLDKLAKERAEKEKKDQQDREAAVEKEYDDTLGYLEDYYKTRETAILNAGLTEEELSQQLYTLELERLEALKVAAKDYGKSVIDIDNEIAKLKQNNRKKDKEETAATDKEKFDLAVQTATQLVSTLQAINDASMQQELTAAGDNVQKQEEIKKDYFEKNKNLAIAQATISTIQGSIDAYVGALKVDPTTITSTILASLVLASGFANIAKIKATQYQSTGAAKKEASSSGSMYAQGGLLSGPSHDLGGIKTSMGELEGGEFIVNRRATANFLPMLNQINASGNTPGPEMPQQQQQPIIKTYVVASDMSSQQEANAKLQALSML</sequence>
<reference evidence="2" key="1">
    <citation type="submission" date="2020-04" db="EMBL/GenBank/DDBJ databases">
        <authorList>
            <person name="Chiriac C."/>
            <person name="Salcher M."/>
            <person name="Ghai R."/>
            <person name="Kavagutti S V."/>
        </authorList>
    </citation>
    <scope>NUCLEOTIDE SEQUENCE</scope>
</reference>
<name>A0A6J5NH91_9CAUD</name>
<dbReference type="EMBL" id="LR796650">
    <property type="protein sequence ID" value="CAB4157156.1"/>
    <property type="molecule type" value="Genomic_DNA"/>
</dbReference>
<protein>
    <submittedName>
        <fullName evidence="2">Uncharacterized protein</fullName>
    </submittedName>
</protein>
<feature type="coiled-coil region" evidence="1">
    <location>
        <begin position="224"/>
        <end position="322"/>
    </location>
</feature>
<proteinExistence type="predicted"/>
<keyword evidence="1" id="KW-0175">Coiled coil</keyword>
<accession>A0A6J5NH91</accession>